<accession>A0A8H6XRS2</accession>
<gene>
    <name evidence="2" type="ORF">MVEN_01574100</name>
</gene>
<feature type="region of interest" description="Disordered" evidence="1">
    <location>
        <begin position="207"/>
        <end position="233"/>
    </location>
</feature>
<evidence type="ECO:0000256" key="1">
    <source>
        <dbReference type="SAM" id="MobiDB-lite"/>
    </source>
</evidence>
<reference evidence="2" key="1">
    <citation type="submission" date="2020-05" db="EMBL/GenBank/DDBJ databases">
        <title>Mycena genomes resolve the evolution of fungal bioluminescence.</title>
        <authorList>
            <person name="Tsai I.J."/>
        </authorList>
    </citation>
    <scope>NUCLEOTIDE SEQUENCE</scope>
    <source>
        <strain evidence="2">CCC161011</strain>
    </source>
</reference>
<name>A0A8H6XRS2_9AGAR</name>
<feature type="compositionally biased region" description="Basic residues" evidence="1">
    <location>
        <begin position="321"/>
        <end position="338"/>
    </location>
</feature>
<dbReference type="AlphaFoldDB" id="A0A8H6XRS2"/>
<feature type="compositionally biased region" description="Pro residues" evidence="1">
    <location>
        <begin position="354"/>
        <end position="370"/>
    </location>
</feature>
<feature type="region of interest" description="Disordered" evidence="1">
    <location>
        <begin position="36"/>
        <end position="91"/>
    </location>
</feature>
<evidence type="ECO:0000313" key="3">
    <source>
        <dbReference type="Proteomes" id="UP000620124"/>
    </source>
</evidence>
<protein>
    <submittedName>
        <fullName evidence="2">Uncharacterized protein</fullName>
    </submittedName>
</protein>
<proteinExistence type="predicted"/>
<evidence type="ECO:0000313" key="2">
    <source>
        <dbReference type="EMBL" id="KAF7345554.1"/>
    </source>
</evidence>
<feature type="compositionally biased region" description="Polar residues" evidence="1">
    <location>
        <begin position="214"/>
        <end position="225"/>
    </location>
</feature>
<keyword evidence="3" id="KW-1185">Reference proteome</keyword>
<dbReference type="EMBL" id="JACAZI010000013">
    <property type="protein sequence ID" value="KAF7345554.1"/>
    <property type="molecule type" value="Genomic_DNA"/>
</dbReference>
<feature type="compositionally biased region" description="Low complexity" evidence="1">
    <location>
        <begin position="305"/>
        <end position="314"/>
    </location>
</feature>
<organism evidence="2 3">
    <name type="scientific">Mycena venus</name>
    <dbReference type="NCBI Taxonomy" id="2733690"/>
    <lineage>
        <taxon>Eukaryota</taxon>
        <taxon>Fungi</taxon>
        <taxon>Dikarya</taxon>
        <taxon>Basidiomycota</taxon>
        <taxon>Agaricomycotina</taxon>
        <taxon>Agaricomycetes</taxon>
        <taxon>Agaricomycetidae</taxon>
        <taxon>Agaricales</taxon>
        <taxon>Marasmiineae</taxon>
        <taxon>Mycenaceae</taxon>
        <taxon>Mycena</taxon>
    </lineage>
</organism>
<dbReference type="Proteomes" id="UP000620124">
    <property type="component" value="Unassembled WGS sequence"/>
</dbReference>
<feature type="compositionally biased region" description="Low complexity" evidence="1">
    <location>
        <begin position="36"/>
        <end position="75"/>
    </location>
</feature>
<sequence>MTAEFVDTFLFPSAMSMHGHGGDSLHRQLLQQLGPSSSSIPTLFPSSQASHSHSRSWSSSSSSRSHMSSPSMDSGSLGGADDISSLSSPTTAGLHNFPPGGFDGFGLFMDPIGTPASSEELLARVGTLSQQVESMREDFACVGTTLKTIQDAVAAPFDPNAPLWLRDGYGAGIRQARIYSGSVELTNLKRKFPNVKFWTRKNYLEHPSSKRNDSASAEKTSTSAGATKRENDINVQGSLRRIRRWNGCMAPRSIKQLGHQARTALVYMLELKFPYLSLCADHWKALRVVSEMYRGWAKNKSGLVGYASDSDSGSDGAGKTGSKRKKVSQTSKPRKQRRVANPAEDPALTRMSPLPQPLPPAESQPSPPCGAPAVASCGAPAVASCGAPAVTASSEGPSGPAPPNNEAEDIFASVVVPPPPPPPGLLAPPPPPLPKPTTKTKKALGPAKAHATHTQPLGFNLCLAVYAVDVGGTAVEFALHWKALTDEKPPSALLKAYDTYSKELKGKRRPAVGAIQKRIQEILGTTSE</sequence>
<dbReference type="OrthoDB" id="3064808at2759"/>
<comment type="caution">
    <text evidence="2">The sequence shown here is derived from an EMBL/GenBank/DDBJ whole genome shotgun (WGS) entry which is preliminary data.</text>
</comment>
<feature type="region of interest" description="Disordered" evidence="1">
    <location>
        <begin position="304"/>
        <end position="373"/>
    </location>
</feature>